<keyword evidence="3" id="KW-1185">Reference proteome</keyword>
<proteinExistence type="predicted"/>
<dbReference type="EMBL" id="JAFBEC010000008">
    <property type="protein sequence ID" value="MBM7633863.1"/>
    <property type="molecule type" value="Genomic_DNA"/>
</dbReference>
<reference evidence="2 3" key="1">
    <citation type="submission" date="2021-01" db="EMBL/GenBank/DDBJ databases">
        <title>Genomic Encyclopedia of Type Strains, Phase IV (KMG-IV): sequencing the most valuable type-strain genomes for metagenomic binning, comparative biology and taxonomic classification.</title>
        <authorList>
            <person name="Goeker M."/>
        </authorList>
    </citation>
    <scope>NUCLEOTIDE SEQUENCE [LARGE SCALE GENOMIC DNA]</scope>
    <source>
        <strain evidence="2 3">DSM 25540</strain>
    </source>
</reference>
<dbReference type="Proteomes" id="UP000741863">
    <property type="component" value="Unassembled WGS sequence"/>
</dbReference>
<protein>
    <submittedName>
        <fullName evidence="2">DNA-binding transcriptional regulator YhcF (GntR family)</fullName>
    </submittedName>
</protein>
<feature type="region of interest" description="Disordered" evidence="1">
    <location>
        <begin position="266"/>
        <end position="293"/>
    </location>
</feature>
<evidence type="ECO:0000313" key="3">
    <source>
        <dbReference type="Proteomes" id="UP000741863"/>
    </source>
</evidence>
<name>A0ABS2PEM3_9BACL</name>
<organism evidence="2 3">
    <name type="scientific">Geomicrobium sediminis</name>
    <dbReference type="NCBI Taxonomy" id="1347788"/>
    <lineage>
        <taxon>Bacteria</taxon>
        <taxon>Bacillati</taxon>
        <taxon>Bacillota</taxon>
        <taxon>Bacilli</taxon>
        <taxon>Bacillales</taxon>
        <taxon>Geomicrobium</taxon>
    </lineage>
</organism>
<sequence length="316" mass="36249">MQGYIKDHRKELESDIWMMPPHYHRIWQYLKYSANHQDKRIPFDDWFITIKAGQHLTSIRKIAKGVGWYERGQFKELNPKTVSKVLEWLVNQKMITVSNGQSNNKYTLVTLLNWESYQTSINEGNDESNGEGTPKEQLLDINKNVKECLKNDFTTTATNMRMEESDGVLTADRNGESVSKADEISHTSADPVRTILDKYIQLRGSGFMESTKDFTAAQEIVGAGVKLDDALEWLQERFDTYAPRHNRDRIQSLDYCVGFILDRHHDKQSRQDNQNGVSNDDKISKRGRSYGGYGKVSKTAEELLAEVQSSKEAWGG</sequence>
<accession>A0ABS2PEM3</accession>
<evidence type="ECO:0000256" key="1">
    <source>
        <dbReference type="SAM" id="MobiDB-lite"/>
    </source>
</evidence>
<comment type="caution">
    <text evidence="2">The sequence shown here is derived from an EMBL/GenBank/DDBJ whole genome shotgun (WGS) entry which is preliminary data.</text>
</comment>
<gene>
    <name evidence="2" type="ORF">JOD17_002959</name>
</gene>
<evidence type="ECO:0000313" key="2">
    <source>
        <dbReference type="EMBL" id="MBM7633863.1"/>
    </source>
</evidence>
<keyword evidence="2" id="KW-0238">DNA-binding</keyword>
<dbReference type="GO" id="GO:0003677">
    <property type="term" value="F:DNA binding"/>
    <property type="evidence" value="ECO:0007669"/>
    <property type="project" value="UniProtKB-KW"/>
</dbReference>